<comment type="caution">
    <text evidence="2">The sequence shown here is derived from an EMBL/GenBank/DDBJ whole genome shotgun (WGS) entry which is preliminary data.</text>
</comment>
<evidence type="ECO:0000313" key="4">
    <source>
        <dbReference type="Proteomes" id="UP000070513"/>
    </source>
</evidence>
<protein>
    <recommendedName>
        <fullName evidence="6">C1q domain-containing protein</fullName>
    </recommendedName>
</protein>
<name>A0A135WF27_9FLAO</name>
<sequence>MKNILLLGGILLSVAAFSQVGINTNSPNTTLDVSKKMNGASLDLTHTHGLQAPRLTRAELTNVTASYGTNQNGALIYITDVSGGNATNTSQRQYITEPGYYYFDSNANRWMPLKTTDTNSNIYSADGTLPENRTVTINDHSLRFLAFSVNAFSVDGSTFSVDAANNRVGIGTTSPSNPLHVQGTNPLRLTGTLNGPSNTDDPKHLVIDQNGVVKIADRNFVSAVYVTGSMTIDDNTVNHPAGSLGTNVVRFDHLGEWVNGSSPSAPGSKVIKVKNAGLYNVSVRVSGAQGSGSAHGGDGYTIAYSYGSNNTTLSTQTRFGYLKVNNMDLRGTLGNQSPLSNNSFETTLMKLNAGDEIFFLFAANGSDPGVNLRFEISCVRLY</sequence>
<dbReference type="RefSeq" id="WP_062651962.1">
    <property type="nucleotide sequence ID" value="NZ_JBJXVJ010000003.1"/>
</dbReference>
<organism evidence="2 4">
    <name type="scientific">Chryseobacterium kwangjuense</name>
    <dbReference type="NCBI Taxonomy" id="267125"/>
    <lineage>
        <taxon>Bacteria</taxon>
        <taxon>Pseudomonadati</taxon>
        <taxon>Bacteroidota</taxon>
        <taxon>Flavobacteriia</taxon>
        <taxon>Flavobacteriales</taxon>
        <taxon>Weeksellaceae</taxon>
        <taxon>Chryseobacterium group</taxon>
        <taxon>Chryseobacterium</taxon>
    </lineage>
</organism>
<dbReference type="EMBL" id="JBJXVJ010000003">
    <property type="protein sequence ID" value="MFN1218468.1"/>
    <property type="molecule type" value="Genomic_DNA"/>
</dbReference>
<gene>
    <name evidence="3" type="ORF">ACKW6Q_15980</name>
    <name evidence="2" type="ORF">AU378_14030</name>
</gene>
<reference evidence="2" key="2">
    <citation type="submission" date="2015-12" db="EMBL/GenBank/DDBJ databases">
        <authorList>
            <person name="Shamseldin A."/>
            <person name="Moawad H."/>
            <person name="Abd El-Rahim W.M."/>
            <person name="Sadowsky M.J."/>
        </authorList>
    </citation>
    <scope>NUCLEOTIDE SEQUENCE</scope>
    <source>
        <strain evidence="2">KJ1R5</strain>
    </source>
</reference>
<dbReference type="OrthoDB" id="1252924at2"/>
<proteinExistence type="predicted"/>
<dbReference type="Proteomes" id="UP001634154">
    <property type="component" value="Unassembled WGS sequence"/>
</dbReference>
<feature type="signal peptide" evidence="1">
    <location>
        <begin position="1"/>
        <end position="18"/>
    </location>
</feature>
<dbReference type="Proteomes" id="UP000070513">
    <property type="component" value="Unassembled WGS sequence"/>
</dbReference>
<accession>A0A135WF27</accession>
<feature type="chain" id="PRO_5007467628" description="C1q domain-containing protein" evidence="1">
    <location>
        <begin position="19"/>
        <end position="382"/>
    </location>
</feature>
<evidence type="ECO:0000256" key="1">
    <source>
        <dbReference type="SAM" id="SignalP"/>
    </source>
</evidence>
<evidence type="ECO:0000313" key="2">
    <source>
        <dbReference type="EMBL" id="KXH83507.1"/>
    </source>
</evidence>
<keyword evidence="1" id="KW-0732">Signal</keyword>
<evidence type="ECO:0000313" key="5">
    <source>
        <dbReference type="Proteomes" id="UP001634154"/>
    </source>
</evidence>
<reference evidence="3 5" key="4">
    <citation type="submission" date="2024-12" db="EMBL/GenBank/DDBJ databases">
        <title>Draft genome sequence of Chryseobacterium kwangjuense AG447.</title>
        <authorList>
            <person name="Cheptsov V.S."/>
            <person name="Belov A."/>
            <person name="Zavarzina A.G."/>
        </authorList>
    </citation>
    <scope>NUCLEOTIDE SEQUENCE [LARGE SCALE GENOMIC DNA]</scope>
    <source>
        <strain evidence="3 5">AG447</strain>
    </source>
</reference>
<reference evidence="2 4" key="3">
    <citation type="journal article" date="2016" name="Genome Announc.">
        <title>Draft Genome Sequence of a Biocontrol Rhizobacterium, Chryseobacterium kwangjuense Strain KJ1R5, Isolated from Pepper (Capsicum annuum).</title>
        <authorList>
            <person name="Jeong J.J."/>
            <person name="Park H."/>
            <person name="Park B.H."/>
            <person name="Mannaa M."/>
            <person name="Sang M.K."/>
            <person name="Choi I.G."/>
            <person name="Kim K.D."/>
        </authorList>
    </citation>
    <scope>NUCLEOTIDE SEQUENCE [LARGE SCALE GENOMIC DNA]</scope>
    <source>
        <strain evidence="2 4">KJ1R5</strain>
    </source>
</reference>
<dbReference type="AlphaFoldDB" id="A0A135WF27"/>
<keyword evidence="5" id="KW-1185">Reference proteome</keyword>
<evidence type="ECO:0008006" key="6">
    <source>
        <dbReference type="Google" id="ProtNLM"/>
    </source>
</evidence>
<evidence type="ECO:0000313" key="3">
    <source>
        <dbReference type="EMBL" id="MFN1218468.1"/>
    </source>
</evidence>
<dbReference type="EMBL" id="LPUR01000011">
    <property type="protein sequence ID" value="KXH83507.1"/>
    <property type="molecule type" value="Genomic_DNA"/>
</dbReference>
<reference evidence="4" key="1">
    <citation type="submission" date="2015-12" db="EMBL/GenBank/DDBJ databases">
        <title>Genome sequence of a biocontrol rhizobacterium Chryseobacterium kwangjuense strain KJ1R5 isolated from pepper (Capsicum annuum L.).</title>
        <authorList>
            <person name="Jeong J.-J."/>
            <person name="Park H."/>
            <person name="Mannaa M."/>
            <person name="Sang M.K."/>
            <person name="Choi I.-G."/>
            <person name="Kim K.D."/>
        </authorList>
    </citation>
    <scope>NUCLEOTIDE SEQUENCE [LARGE SCALE GENOMIC DNA]</scope>
    <source>
        <strain evidence="4">KJ1R5</strain>
    </source>
</reference>